<dbReference type="Proteomes" id="UP000310158">
    <property type="component" value="Unassembled WGS sequence"/>
</dbReference>
<evidence type="ECO:0000256" key="1">
    <source>
        <dbReference type="SAM" id="MobiDB-lite"/>
    </source>
</evidence>
<organism evidence="3 4">
    <name type="scientific">Bondarzewia mesenterica</name>
    <dbReference type="NCBI Taxonomy" id="1095465"/>
    <lineage>
        <taxon>Eukaryota</taxon>
        <taxon>Fungi</taxon>
        <taxon>Dikarya</taxon>
        <taxon>Basidiomycota</taxon>
        <taxon>Agaricomycotina</taxon>
        <taxon>Agaricomycetes</taxon>
        <taxon>Russulales</taxon>
        <taxon>Bondarzewiaceae</taxon>
        <taxon>Bondarzewia</taxon>
    </lineage>
</organism>
<dbReference type="InterPro" id="IPR046520">
    <property type="entry name" value="DUF6697"/>
</dbReference>
<feature type="region of interest" description="Disordered" evidence="1">
    <location>
        <begin position="54"/>
        <end position="91"/>
    </location>
</feature>
<evidence type="ECO:0000313" key="3">
    <source>
        <dbReference type="EMBL" id="THH18602.1"/>
    </source>
</evidence>
<sequence length="392" mass="44594">MPPPDREAQFKRIARLRKAEFIENKNLVEHLIDDNNRRFDEIKAEVAALRDDIRRGSSGNPVERGVGEESPESFAERSAVHDLDHDTETRDGSAVGVHTVTRGKHLISERKTGPSKRARLNAAGKASRRSSTEGLYLGPSDQEQLEMNAAAYSENMGHNLPRLELSNRSPLGIPPSNIPEIDAKILTQTVGRNFMATTYGGHPEDMRVYIEDLEQQIHSWRESYLYLSTMHHPHLPHRPGAPGLYITAAGSFEDPSAWTGRHQLSVCLQPDRWLYMGQYEFVEAAPLTAMEWKCQRDDVLDAWINHFIASRSAKDGFEGLRAKVYLSDIMDGKPPMDKVKSLKTHIDHTKLSLSKEALRALHNGWVTLKVWELRFVRYDEDFQLDIIKQKQK</sequence>
<gene>
    <name evidence="3" type="ORF">EW146_g2424</name>
</gene>
<keyword evidence="4" id="KW-1185">Reference proteome</keyword>
<proteinExistence type="predicted"/>
<feature type="compositionally biased region" description="Basic and acidic residues" evidence="1">
    <location>
        <begin position="74"/>
        <end position="91"/>
    </location>
</feature>
<evidence type="ECO:0000259" key="2">
    <source>
        <dbReference type="Pfam" id="PF20411"/>
    </source>
</evidence>
<evidence type="ECO:0000313" key="4">
    <source>
        <dbReference type="Proteomes" id="UP000310158"/>
    </source>
</evidence>
<protein>
    <recommendedName>
        <fullName evidence="2">DUF6697 domain-containing protein</fullName>
    </recommendedName>
</protein>
<dbReference type="OrthoDB" id="3176940at2759"/>
<reference evidence="3 4" key="1">
    <citation type="submission" date="2019-02" db="EMBL/GenBank/DDBJ databases">
        <title>Genome sequencing of the rare red list fungi Bondarzewia mesenterica.</title>
        <authorList>
            <person name="Buettner E."/>
            <person name="Kellner H."/>
        </authorList>
    </citation>
    <scope>NUCLEOTIDE SEQUENCE [LARGE SCALE GENOMIC DNA]</scope>
    <source>
        <strain evidence="3 4">DSM 108281</strain>
    </source>
</reference>
<name>A0A4S4M0Y6_9AGAM</name>
<comment type="caution">
    <text evidence="3">The sequence shown here is derived from an EMBL/GenBank/DDBJ whole genome shotgun (WGS) entry which is preliminary data.</text>
</comment>
<feature type="domain" description="DUF6697" evidence="2">
    <location>
        <begin position="189"/>
        <end position="388"/>
    </location>
</feature>
<dbReference type="EMBL" id="SGPL01000071">
    <property type="protein sequence ID" value="THH18602.1"/>
    <property type="molecule type" value="Genomic_DNA"/>
</dbReference>
<accession>A0A4S4M0Y6</accession>
<dbReference type="AlphaFoldDB" id="A0A4S4M0Y6"/>
<dbReference type="Pfam" id="PF20411">
    <property type="entry name" value="DUF6697"/>
    <property type="match status" value="1"/>
</dbReference>
<feature type="region of interest" description="Disordered" evidence="1">
    <location>
        <begin position="109"/>
        <end position="137"/>
    </location>
</feature>